<dbReference type="AlphaFoldDB" id="A0ABD3CQQ7"/>
<accession>A0ABD3CQQ7</accession>
<evidence type="ECO:0000313" key="2">
    <source>
        <dbReference type="Proteomes" id="UP001632038"/>
    </source>
</evidence>
<dbReference type="Proteomes" id="UP001632038">
    <property type="component" value="Unassembled WGS sequence"/>
</dbReference>
<reference evidence="2" key="1">
    <citation type="journal article" date="2024" name="IScience">
        <title>Strigolactones Initiate the Formation of Haustorium-like Structures in Castilleja.</title>
        <authorList>
            <person name="Buerger M."/>
            <person name="Peterson D."/>
            <person name="Chory J."/>
        </authorList>
    </citation>
    <scope>NUCLEOTIDE SEQUENCE [LARGE SCALE GENOMIC DNA]</scope>
</reference>
<comment type="caution">
    <text evidence="1">The sequence shown here is derived from an EMBL/GenBank/DDBJ whole genome shotgun (WGS) entry which is preliminary data.</text>
</comment>
<organism evidence="1 2">
    <name type="scientific">Castilleja foliolosa</name>
    <dbReference type="NCBI Taxonomy" id="1961234"/>
    <lineage>
        <taxon>Eukaryota</taxon>
        <taxon>Viridiplantae</taxon>
        <taxon>Streptophyta</taxon>
        <taxon>Embryophyta</taxon>
        <taxon>Tracheophyta</taxon>
        <taxon>Spermatophyta</taxon>
        <taxon>Magnoliopsida</taxon>
        <taxon>eudicotyledons</taxon>
        <taxon>Gunneridae</taxon>
        <taxon>Pentapetalae</taxon>
        <taxon>asterids</taxon>
        <taxon>lamiids</taxon>
        <taxon>Lamiales</taxon>
        <taxon>Orobanchaceae</taxon>
        <taxon>Pedicularideae</taxon>
        <taxon>Castillejinae</taxon>
        <taxon>Castilleja</taxon>
    </lineage>
</organism>
<keyword evidence="2" id="KW-1185">Reference proteome</keyword>
<protein>
    <recommendedName>
        <fullName evidence="3">Ribosomal protein L20</fullName>
    </recommendedName>
</protein>
<sequence length="97" mass="11063">MNTASRNSYSYNVEAKRQGHHGMRITRDVNNAMIYRRDRARKRLIFLQSYKLGSVESSGKFMKSRKLNKMVVKVKTAMVSVLAFMSAPSSTRAAQIC</sequence>
<evidence type="ECO:0008006" key="3">
    <source>
        <dbReference type="Google" id="ProtNLM"/>
    </source>
</evidence>
<evidence type="ECO:0000313" key="1">
    <source>
        <dbReference type="EMBL" id="KAL3632316.1"/>
    </source>
</evidence>
<dbReference type="EMBL" id="JAVIJP010000032">
    <property type="protein sequence ID" value="KAL3632316.1"/>
    <property type="molecule type" value="Genomic_DNA"/>
</dbReference>
<proteinExistence type="predicted"/>
<gene>
    <name evidence="1" type="ORF">CASFOL_025300</name>
</gene>
<name>A0ABD3CQQ7_9LAMI</name>